<dbReference type="Pfam" id="PF25476">
    <property type="entry name" value="Ribosomal_L19e_C"/>
    <property type="match status" value="1"/>
</dbReference>
<evidence type="ECO:0000259" key="7">
    <source>
        <dbReference type="SMART" id="SM01416"/>
    </source>
</evidence>
<keyword evidence="3" id="KW-0687">Ribonucleoprotein</keyword>
<feature type="domain" description="Large ribosomal subunit protein eL19" evidence="7">
    <location>
        <begin position="2"/>
        <end position="116"/>
    </location>
</feature>
<comment type="similarity">
    <text evidence="1">Belongs to the eukaryotic ribosomal protein eL19 family.</text>
</comment>
<dbReference type="Pfam" id="PF01280">
    <property type="entry name" value="Ribosomal_L19e"/>
    <property type="match status" value="1"/>
</dbReference>
<evidence type="ECO:0000256" key="5">
    <source>
        <dbReference type="ARBA" id="ARBA00035324"/>
    </source>
</evidence>
<dbReference type="GO" id="GO:0022625">
    <property type="term" value="C:cytosolic large ribosomal subunit"/>
    <property type="evidence" value="ECO:0007669"/>
    <property type="project" value="InterPro"/>
</dbReference>
<dbReference type="SMART" id="SM01416">
    <property type="entry name" value="Ribosomal_L19e"/>
    <property type="match status" value="1"/>
</dbReference>
<dbReference type="InterPro" id="IPR039547">
    <property type="entry name" value="Ribosomal_eL19"/>
</dbReference>
<dbReference type="GO" id="GO:0006412">
    <property type="term" value="P:translation"/>
    <property type="evidence" value="ECO:0007669"/>
    <property type="project" value="InterPro"/>
</dbReference>
<keyword evidence="2" id="KW-0689">Ribosomal protein</keyword>
<feature type="region of interest" description="Disordered" evidence="6">
    <location>
        <begin position="92"/>
        <end position="123"/>
    </location>
</feature>
<evidence type="ECO:0000256" key="1">
    <source>
        <dbReference type="ARBA" id="ARBA00011082"/>
    </source>
</evidence>
<dbReference type="WBParaSite" id="HDID_0000702601-mRNA-1">
    <property type="protein sequence ID" value="HDID_0000702601-mRNA-1"/>
    <property type="gene ID" value="HDID_0000702601"/>
</dbReference>
<evidence type="ECO:0000313" key="8">
    <source>
        <dbReference type="WBParaSite" id="HDID_0000702601-mRNA-1"/>
    </source>
</evidence>
<dbReference type="InterPro" id="IPR035970">
    <property type="entry name" value="60S_ribosomal_eL19_sf"/>
</dbReference>
<proteinExistence type="inferred from homology"/>
<sequence length="239" mass="27176">LTNENSSIASANSRKLIRKLYKDDLIIRKPVTVHSRFRVMRQVIARRLGRHTGIGQRKCTSDARMPQKVLWMGRMRVLCHLVKRYREQARSYRSHSQEKGERVRAKHLKDQTETMHQLKREAKVRREERLVECRKKLLMGTTTPAVLSKSVENPAADVSTEVEASEFDASGAKKQETEMVVVLKVEKKASVAKKPTSAESDKTPEQKKAVLSKPVKMPMTPAPPPKIPTAAPKTKKYTV</sequence>
<feature type="region of interest" description="Disordered" evidence="6">
    <location>
        <begin position="187"/>
        <end position="239"/>
    </location>
</feature>
<dbReference type="GO" id="GO:0003735">
    <property type="term" value="F:structural constituent of ribosome"/>
    <property type="evidence" value="ECO:0007669"/>
    <property type="project" value="InterPro"/>
</dbReference>
<dbReference type="GO" id="GO:0003723">
    <property type="term" value="F:RNA binding"/>
    <property type="evidence" value="ECO:0007669"/>
    <property type="project" value="InterPro"/>
</dbReference>
<name>A0A0R3SPU7_HYMDI</name>
<protein>
    <recommendedName>
        <fullName evidence="4">Large ribosomal subunit protein eL19</fullName>
    </recommendedName>
    <alternativeName>
        <fullName evidence="5">60S ribosomal protein L19</fullName>
    </alternativeName>
</protein>
<dbReference type="InterPro" id="IPR015972">
    <property type="entry name" value="Ribosomal_eL19_dom1"/>
</dbReference>
<accession>A0A0R3SPU7</accession>
<evidence type="ECO:0000256" key="4">
    <source>
        <dbReference type="ARBA" id="ARBA00035217"/>
    </source>
</evidence>
<dbReference type="Gene3D" id="1.10.1200.240">
    <property type="match status" value="1"/>
</dbReference>
<evidence type="ECO:0000256" key="3">
    <source>
        <dbReference type="ARBA" id="ARBA00023274"/>
    </source>
</evidence>
<organism evidence="8">
    <name type="scientific">Hymenolepis diminuta</name>
    <name type="common">Rat tapeworm</name>
    <dbReference type="NCBI Taxonomy" id="6216"/>
    <lineage>
        <taxon>Eukaryota</taxon>
        <taxon>Metazoa</taxon>
        <taxon>Spiralia</taxon>
        <taxon>Lophotrochozoa</taxon>
        <taxon>Platyhelminthes</taxon>
        <taxon>Cestoda</taxon>
        <taxon>Eucestoda</taxon>
        <taxon>Cyclophyllidea</taxon>
        <taxon>Hymenolepididae</taxon>
        <taxon>Hymenolepis</taxon>
    </lineage>
</organism>
<evidence type="ECO:0000256" key="2">
    <source>
        <dbReference type="ARBA" id="ARBA00022980"/>
    </source>
</evidence>
<dbReference type="SUPFAM" id="SSF48140">
    <property type="entry name" value="Ribosomal protein L19 (L19e)"/>
    <property type="match status" value="1"/>
</dbReference>
<dbReference type="InterPro" id="IPR000196">
    <property type="entry name" value="Ribosomal_eL19_dom"/>
</dbReference>
<dbReference type="InterPro" id="IPR057260">
    <property type="entry name" value="Ribosomal_L19e_C"/>
</dbReference>
<feature type="compositionally biased region" description="Basic and acidic residues" evidence="6">
    <location>
        <begin position="199"/>
        <end position="208"/>
    </location>
</feature>
<dbReference type="InterPro" id="IPR057259">
    <property type="entry name" value="Ribosomal_L19e"/>
</dbReference>
<evidence type="ECO:0000256" key="6">
    <source>
        <dbReference type="SAM" id="MobiDB-lite"/>
    </source>
</evidence>
<dbReference type="Gene3D" id="1.10.1650.10">
    <property type="match status" value="1"/>
</dbReference>
<dbReference type="PANTHER" id="PTHR10722">
    <property type="entry name" value="60S RIBOSOMAL PROTEIN L19"/>
    <property type="match status" value="1"/>
</dbReference>
<dbReference type="STRING" id="6216.A0A0R3SPU7"/>
<reference evidence="8" key="1">
    <citation type="submission" date="2017-02" db="UniProtKB">
        <authorList>
            <consortium name="WormBaseParasite"/>
        </authorList>
    </citation>
    <scope>IDENTIFICATION</scope>
</reference>
<dbReference type="AlphaFoldDB" id="A0A0R3SPU7"/>